<reference evidence="2" key="2">
    <citation type="submission" date="2015-01" db="EMBL/GenBank/DDBJ databases">
        <title>Evolutionary Origins and Diversification of the Mycorrhizal Mutualists.</title>
        <authorList>
            <consortium name="DOE Joint Genome Institute"/>
            <consortium name="Mycorrhizal Genomics Consortium"/>
            <person name="Kohler A."/>
            <person name="Kuo A."/>
            <person name="Nagy L.G."/>
            <person name="Floudas D."/>
            <person name="Copeland A."/>
            <person name="Barry K.W."/>
            <person name="Cichocki N."/>
            <person name="Veneault-Fourrey C."/>
            <person name="LaButti K."/>
            <person name="Lindquist E.A."/>
            <person name="Lipzen A."/>
            <person name="Lundell T."/>
            <person name="Morin E."/>
            <person name="Murat C."/>
            <person name="Riley R."/>
            <person name="Ohm R."/>
            <person name="Sun H."/>
            <person name="Tunlid A."/>
            <person name="Henrissat B."/>
            <person name="Grigoriev I.V."/>
            <person name="Hibbett D.S."/>
            <person name="Martin F."/>
        </authorList>
    </citation>
    <scope>NUCLEOTIDE SEQUENCE [LARGE SCALE GENOMIC DNA]</scope>
    <source>
        <strain evidence="2">LaAM-08-1</strain>
    </source>
</reference>
<gene>
    <name evidence="1" type="ORF">K443DRAFT_9419</name>
</gene>
<protein>
    <submittedName>
        <fullName evidence="1">Uncharacterized protein</fullName>
    </submittedName>
</protein>
<dbReference type="Proteomes" id="UP000054477">
    <property type="component" value="Unassembled WGS sequence"/>
</dbReference>
<proteinExistence type="predicted"/>
<dbReference type="OrthoDB" id="3364132at2759"/>
<dbReference type="HOGENOM" id="CLU_1299904_0_0_1"/>
<keyword evidence="2" id="KW-1185">Reference proteome</keyword>
<name>A0A0C9XQ73_9AGAR</name>
<organism evidence="1 2">
    <name type="scientific">Laccaria amethystina LaAM-08-1</name>
    <dbReference type="NCBI Taxonomy" id="1095629"/>
    <lineage>
        <taxon>Eukaryota</taxon>
        <taxon>Fungi</taxon>
        <taxon>Dikarya</taxon>
        <taxon>Basidiomycota</taxon>
        <taxon>Agaricomycotina</taxon>
        <taxon>Agaricomycetes</taxon>
        <taxon>Agaricomycetidae</taxon>
        <taxon>Agaricales</taxon>
        <taxon>Agaricineae</taxon>
        <taxon>Hydnangiaceae</taxon>
        <taxon>Laccaria</taxon>
    </lineage>
</organism>
<evidence type="ECO:0000313" key="1">
    <source>
        <dbReference type="EMBL" id="KIJ98152.1"/>
    </source>
</evidence>
<evidence type="ECO:0000313" key="2">
    <source>
        <dbReference type="Proteomes" id="UP000054477"/>
    </source>
</evidence>
<accession>A0A0C9XQ73</accession>
<dbReference type="AlphaFoldDB" id="A0A0C9XQ73"/>
<reference evidence="1 2" key="1">
    <citation type="submission" date="2014-04" db="EMBL/GenBank/DDBJ databases">
        <authorList>
            <consortium name="DOE Joint Genome Institute"/>
            <person name="Kuo A."/>
            <person name="Kohler A."/>
            <person name="Nagy L.G."/>
            <person name="Floudas D."/>
            <person name="Copeland A."/>
            <person name="Barry K.W."/>
            <person name="Cichocki N."/>
            <person name="Veneault-Fourrey C."/>
            <person name="LaButti K."/>
            <person name="Lindquist E.A."/>
            <person name="Lipzen A."/>
            <person name="Lundell T."/>
            <person name="Morin E."/>
            <person name="Murat C."/>
            <person name="Sun H."/>
            <person name="Tunlid A."/>
            <person name="Henrissat B."/>
            <person name="Grigoriev I.V."/>
            <person name="Hibbett D.S."/>
            <person name="Martin F."/>
            <person name="Nordberg H.P."/>
            <person name="Cantor M.N."/>
            <person name="Hua S.X."/>
        </authorList>
    </citation>
    <scope>NUCLEOTIDE SEQUENCE [LARGE SCALE GENOMIC DNA]</scope>
    <source>
        <strain evidence="1 2">LaAM-08-1</strain>
    </source>
</reference>
<dbReference type="EMBL" id="KN838676">
    <property type="protein sequence ID" value="KIJ98152.1"/>
    <property type="molecule type" value="Genomic_DNA"/>
</dbReference>
<sequence length="212" mass="23926">MSGHPRADTRIGVPSSQATVKPFVFSKVELTDDDNFLAIPSGIGEIKIVISEISIKKYTKAASYKAAVPQLPQEVHERSKKGLFMVLGFSNARINYENTSSRLGHLCFQVQTIVLLTVLNPKHISLMFAPSDVLQANGIAPLHSTGKSLVMPKVEDQEEEREMSAETKRTLQAALRRIEILESSQKRNRNARTNLSLHREWLRKHDRIQTRR</sequence>